<proteinExistence type="inferred from homology"/>
<dbReference type="PANTHER" id="PTHR31760">
    <property type="entry name" value="S-ADENOSYL-L-METHIONINE-DEPENDENT METHYLTRANSFERASES SUPERFAMILY PROTEIN"/>
    <property type="match status" value="1"/>
</dbReference>
<dbReference type="PIRSF" id="PIRSF003078">
    <property type="entry name" value="GidB"/>
    <property type="match status" value="1"/>
</dbReference>
<evidence type="ECO:0000256" key="3">
    <source>
        <dbReference type="ARBA" id="ARBA00022679"/>
    </source>
</evidence>
<dbReference type="InterPro" id="IPR029063">
    <property type="entry name" value="SAM-dependent_MTases_sf"/>
</dbReference>
<keyword evidence="2" id="KW-0698">rRNA processing</keyword>
<keyword evidence="3 4" id="KW-0808">Transferase</keyword>
<dbReference type="EMBL" id="AUZZ01006747">
    <property type="protein sequence ID" value="EQD45324.1"/>
    <property type="molecule type" value="Genomic_DNA"/>
</dbReference>
<organism evidence="4">
    <name type="scientific">mine drainage metagenome</name>
    <dbReference type="NCBI Taxonomy" id="410659"/>
    <lineage>
        <taxon>unclassified sequences</taxon>
        <taxon>metagenomes</taxon>
        <taxon>ecological metagenomes</taxon>
    </lineage>
</organism>
<reference evidence="4" key="1">
    <citation type="submission" date="2013-08" db="EMBL/GenBank/DDBJ databases">
        <authorList>
            <person name="Mendez C."/>
            <person name="Richter M."/>
            <person name="Ferrer M."/>
            <person name="Sanchez J."/>
        </authorList>
    </citation>
    <scope>NUCLEOTIDE SEQUENCE</scope>
</reference>
<reference evidence="4" key="2">
    <citation type="journal article" date="2014" name="ISME J.">
        <title>Microbial stratification in low pH oxic and suboxic macroscopic growths along an acid mine drainage.</title>
        <authorList>
            <person name="Mendez-Garcia C."/>
            <person name="Mesa V."/>
            <person name="Sprenger R.R."/>
            <person name="Richter M."/>
            <person name="Diez M.S."/>
            <person name="Solano J."/>
            <person name="Bargiela R."/>
            <person name="Golyshina O.V."/>
            <person name="Manteca A."/>
            <person name="Ramos J.L."/>
            <person name="Gallego J.R."/>
            <person name="Llorente I."/>
            <person name="Martins Dos Santos V.A."/>
            <person name="Jensen O.N."/>
            <person name="Pelaez A.I."/>
            <person name="Sanchez J."/>
            <person name="Ferrer M."/>
        </authorList>
    </citation>
    <scope>NUCLEOTIDE SEQUENCE</scope>
</reference>
<keyword evidence="1" id="KW-0963">Cytoplasm</keyword>
<dbReference type="AlphaFoldDB" id="T1AXB0"/>
<dbReference type="InterPro" id="IPR003682">
    <property type="entry name" value="rRNA_ssu_MeTfrase_G"/>
</dbReference>
<dbReference type="SUPFAM" id="SSF53335">
    <property type="entry name" value="S-adenosyl-L-methionine-dependent methyltransferases"/>
    <property type="match status" value="1"/>
</dbReference>
<dbReference type="HAMAP" id="MF_00074">
    <property type="entry name" value="16SrRNA_methyltr_G"/>
    <property type="match status" value="1"/>
</dbReference>
<evidence type="ECO:0000256" key="2">
    <source>
        <dbReference type="ARBA" id="ARBA00022552"/>
    </source>
</evidence>
<keyword evidence="4" id="KW-0489">Methyltransferase</keyword>
<evidence type="ECO:0000313" key="4">
    <source>
        <dbReference type="EMBL" id="EQD45324.1"/>
    </source>
</evidence>
<dbReference type="GO" id="GO:0070043">
    <property type="term" value="F:rRNA (guanine-N7-)-methyltransferase activity"/>
    <property type="evidence" value="ECO:0007669"/>
    <property type="project" value="TreeGrafter"/>
</dbReference>
<gene>
    <name evidence="4" type="ORF">B2A_09345</name>
</gene>
<comment type="caution">
    <text evidence="4">The sequence shown here is derived from an EMBL/GenBank/DDBJ whole genome shotgun (WGS) entry which is preliminary data.</text>
</comment>
<dbReference type="Pfam" id="PF02527">
    <property type="entry name" value="GidB"/>
    <property type="match status" value="1"/>
</dbReference>
<name>T1AXB0_9ZZZZ</name>
<dbReference type="NCBIfam" id="TIGR00138">
    <property type="entry name" value="rsmG_gidB"/>
    <property type="match status" value="1"/>
</dbReference>
<evidence type="ECO:0000256" key="1">
    <source>
        <dbReference type="ARBA" id="ARBA00022490"/>
    </source>
</evidence>
<dbReference type="EC" id="2.1.1.-" evidence="4"/>
<accession>T1AXB0</accession>
<dbReference type="PANTHER" id="PTHR31760:SF0">
    <property type="entry name" value="S-ADENOSYL-L-METHIONINE-DEPENDENT METHYLTRANSFERASES SUPERFAMILY PROTEIN"/>
    <property type="match status" value="1"/>
</dbReference>
<dbReference type="Gene3D" id="3.40.50.150">
    <property type="entry name" value="Vaccinia Virus protein VP39"/>
    <property type="match status" value="1"/>
</dbReference>
<dbReference type="GO" id="GO:0005829">
    <property type="term" value="C:cytosol"/>
    <property type="evidence" value="ECO:0007669"/>
    <property type="project" value="TreeGrafter"/>
</dbReference>
<protein>
    <submittedName>
        <fullName evidence="4">Glucose inhibited division protein</fullName>
        <ecNumber evidence="4">2.1.1.-</ecNumber>
    </submittedName>
</protein>
<sequence length="214" mass="23529">MSHAQITSLIEFADRDVPPAVRPVLEAFAGLLLEWNRAYNLVGSGTSRTIWTHHMLDSLAVVNLLEGQTVTDIGSGAGFPGLVLAMACPTRQFVLVDANGKKTRFLAHVKRQLGLANLEIVHTRAERAHATGLRNSETLIARALGAITYFLDVSTPLAAPGAQWLAMKGKIPHEEMESLPEDFRVERIWQIRIEGLAGERHVIALRRSDPAQSR</sequence>